<keyword evidence="1" id="KW-1185">Reference proteome</keyword>
<sequence length="205" mass="22807">MWVGSKAKDADEYKLWYSGVMKGKNGIGILMDKDLRESVVEVMRVNDRLISIKLVVGECTLNVVSAYSSQAGLDEEVKSYGKVHGGFSFEDMNGEGTSLLDFLKALSWCDKGLCKDCKVIPANTLSTQHRLLVMDISIMIRRKKRNARGRSRLRWGALNKDKAQELDGRFSAIGSWRSSGDASAMWTTTANCVREAARQDEEDTG</sequence>
<proteinExistence type="predicted"/>
<reference evidence="2" key="2">
    <citation type="submission" date="2025-08" db="UniProtKB">
        <authorList>
            <consortium name="RefSeq"/>
        </authorList>
    </citation>
    <scope>IDENTIFICATION</scope>
    <source>
        <tissue evidence="2">Leaf</tissue>
    </source>
</reference>
<evidence type="ECO:0000313" key="2">
    <source>
        <dbReference type="RefSeq" id="XP_075076582.1"/>
    </source>
</evidence>
<protein>
    <submittedName>
        <fullName evidence="2">Uncharacterized protein LOC142163219</fullName>
    </submittedName>
</protein>
<accession>A0AC58RV23</accession>
<organism evidence="1 2">
    <name type="scientific">Nicotiana tabacum</name>
    <name type="common">Common tobacco</name>
    <dbReference type="NCBI Taxonomy" id="4097"/>
    <lineage>
        <taxon>Eukaryota</taxon>
        <taxon>Viridiplantae</taxon>
        <taxon>Streptophyta</taxon>
        <taxon>Embryophyta</taxon>
        <taxon>Tracheophyta</taxon>
        <taxon>Spermatophyta</taxon>
        <taxon>Magnoliopsida</taxon>
        <taxon>eudicotyledons</taxon>
        <taxon>Gunneridae</taxon>
        <taxon>Pentapetalae</taxon>
        <taxon>asterids</taxon>
        <taxon>lamiids</taxon>
        <taxon>Solanales</taxon>
        <taxon>Solanaceae</taxon>
        <taxon>Nicotianoideae</taxon>
        <taxon>Nicotianeae</taxon>
        <taxon>Nicotiana</taxon>
    </lineage>
</organism>
<name>A0AC58RV23_TOBAC</name>
<dbReference type="Proteomes" id="UP000790787">
    <property type="component" value="Chromosome 8"/>
</dbReference>
<dbReference type="RefSeq" id="XP_075076582.1">
    <property type="nucleotide sequence ID" value="XM_075220481.1"/>
</dbReference>
<gene>
    <name evidence="2" type="primary">LOC142163219</name>
</gene>
<evidence type="ECO:0000313" key="1">
    <source>
        <dbReference type="Proteomes" id="UP000790787"/>
    </source>
</evidence>
<reference evidence="1" key="1">
    <citation type="journal article" date="2014" name="Nat. Commun.">
        <title>The tobacco genome sequence and its comparison with those of tomato and potato.</title>
        <authorList>
            <person name="Sierro N."/>
            <person name="Battey J.N."/>
            <person name="Ouadi S."/>
            <person name="Bakaher N."/>
            <person name="Bovet L."/>
            <person name="Willig A."/>
            <person name="Goepfert S."/>
            <person name="Peitsch M.C."/>
            <person name="Ivanov N.V."/>
        </authorList>
    </citation>
    <scope>NUCLEOTIDE SEQUENCE [LARGE SCALE GENOMIC DNA]</scope>
</reference>